<evidence type="ECO:0000256" key="2">
    <source>
        <dbReference type="SAM" id="Phobius"/>
    </source>
</evidence>
<dbReference type="RefSeq" id="WP_198073248.1">
    <property type="nucleotide sequence ID" value="NZ_CP065802.1"/>
</dbReference>
<evidence type="ECO:0000256" key="1">
    <source>
        <dbReference type="SAM" id="Coils"/>
    </source>
</evidence>
<keyword evidence="2" id="KW-0472">Membrane</keyword>
<feature type="transmembrane region" description="Helical" evidence="2">
    <location>
        <begin position="20"/>
        <end position="41"/>
    </location>
</feature>
<gene>
    <name evidence="3" type="ORF">JH395_12745</name>
</gene>
<keyword evidence="1" id="KW-0175">Coiled coil</keyword>
<sequence>MSRTEMIQHLYDEINRQNTWYMWTIGALIAIVFGVVAFYSYEQWKFSDKGIKKMEEDFKRDFKIDENKKMLREIQSAIASTDKEGEKLKNEINKATDMNLENASFLLTYIDYTNVGNLYNRLINFDLVFSKATSTHVLSADVLQHIATNLTFCITSIDEHKIDCDEETNTRIERLAKKIIKQAEISVESNDNQELMLLNQLLAKSIGRLRNALKIYMDSVDSKQKNE</sequence>
<dbReference type="Proteomes" id="UP000595466">
    <property type="component" value="Chromosome"/>
</dbReference>
<keyword evidence="2" id="KW-0812">Transmembrane</keyword>
<accession>A0AAX1K7I1</accession>
<proteinExistence type="predicted"/>
<keyword evidence="2" id="KW-1133">Transmembrane helix</keyword>
<reference evidence="3 4" key="1">
    <citation type="submission" date="2020-12" db="EMBL/GenBank/DDBJ databases">
        <title>Whole genome sequencing of Lactobacillus plantarum PC518.</title>
        <authorList>
            <person name="Guo Q."/>
        </authorList>
    </citation>
    <scope>NUCLEOTIDE SEQUENCE [LARGE SCALE GENOMIC DNA]</scope>
    <source>
        <strain evidence="3 4">PC518</strain>
    </source>
</reference>
<evidence type="ECO:0000313" key="4">
    <source>
        <dbReference type="Proteomes" id="UP000595466"/>
    </source>
</evidence>
<dbReference type="AlphaFoldDB" id="A0AAX1K7I1"/>
<name>A0AAX1K7I1_LACPN</name>
<evidence type="ECO:0000313" key="3">
    <source>
        <dbReference type="EMBL" id="QQM60581.1"/>
    </source>
</evidence>
<feature type="coiled-coil region" evidence="1">
    <location>
        <begin position="71"/>
        <end position="98"/>
    </location>
</feature>
<protein>
    <submittedName>
        <fullName evidence="3">Uncharacterized protein</fullName>
    </submittedName>
</protein>
<organism evidence="3 4">
    <name type="scientific">Lactiplantibacillus plantarum</name>
    <name type="common">Lactobacillus plantarum</name>
    <dbReference type="NCBI Taxonomy" id="1590"/>
    <lineage>
        <taxon>Bacteria</taxon>
        <taxon>Bacillati</taxon>
        <taxon>Bacillota</taxon>
        <taxon>Bacilli</taxon>
        <taxon>Lactobacillales</taxon>
        <taxon>Lactobacillaceae</taxon>
        <taxon>Lactiplantibacillus</taxon>
    </lineage>
</organism>
<dbReference type="EMBL" id="CP066817">
    <property type="protein sequence ID" value="QQM60581.1"/>
    <property type="molecule type" value="Genomic_DNA"/>
</dbReference>